<keyword evidence="3" id="KW-1185">Reference proteome</keyword>
<evidence type="ECO:0000313" key="3">
    <source>
        <dbReference type="Proteomes" id="UP000184330"/>
    </source>
</evidence>
<dbReference type="OrthoDB" id="10575465at2759"/>
<organism evidence="2 3">
    <name type="scientific">Phialocephala subalpina</name>
    <dbReference type="NCBI Taxonomy" id="576137"/>
    <lineage>
        <taxon>Eukaryota</taxon>
        <taxon>Fungi</taxon>
        <taxon>Dikarya</taxon>
        <taxon>Ascomycota</taxon>
        <taxon>Pezizomycotina</taxon>
        <taxon>Leotiomycetes</taxon>
        <taxon>Helotiales</taxon>
        <taxon>Mollisiaceae</taxon>
        <taxon>Phialocephala</taxon>
        <taxon>Phialocephala fortinii species complex</taxon>
    </lineage>
</organism>
<sequence length="165" mass="19099">MPNYPKRPPCLNTLHGKDCPGQMRDCGEQEESEQQIQDREKNLQKSVEPDSDLMRRIHETHDIFMDRNKDRVANRAERNEALGSAERSNTPAFNEQVDSIAKAFKNNSSEFRDQFIAAASACRDIKDEEVEKGQLKAFDDALKKGKHLESADEEKKRMQRLKERH</sequence>
<evidence type="ECO:0000256" key="1">
    <source>
        <dbReference type="SAM" id="MobiDB-lite"/>
    </source>
</evidence>
<evidence type="ECO:0000313" key="2">
    <source>
        <dbReference type="EMBL" id="CZR57493.1"/>
    </source>
</evidence>
<name>A0A1L7WXJ3_9HELO</name>
<gene>
    <name evidence="2" type="ORF">PAC_07382</name>
</gene>
<dbReference type="EMBL" id="FJOG01000010">
    <property type="protein sequence ID" value="CZR57493.1"/>
    <property type="molecule type" value="Genomic_DNA"/>
</dbReference>
<proteinExistence type="predicted"/>
<dbReference type="Proteomes" id="UP000184330">
    <property type="component" value="Unassembled WGS sequence"/>
</dbReference>
<accession>A0A1L7WXJ3</accession>
<reference evidence="2 3" key="1">
    <citation type="submission" date="2016-03" db="EMBL/GenBank/DDBJ databases">
        <authorList>
            <person name="Ploux O."/>
        </authorList>
    </citation>
    <scope>NUCLEOTIDE SEQUENCE [LARGE SCALE GENOMIC DNA]</scope>
    <source>
        <strain evidence="2 3">UAMH 11012</strain>
    </source>
</reference>
<protein>
    <submittedName>
        <fullName evidence="2">Uncharacterized protein</fullName>
    </submittedName>
</protein>
<feature type="region of interest" description="Disordered" evidence="1">
    <location>
        <begin position="1"/>
        <end position="53"/>
    </location>
</feature>
<dbReference type="AlphaFoldDB" id="A0A1L7WXJ3"/>